<dbReference type="Pfam" id="PF14296">
    <property type="entry name" value="O-ag_pol_Wzy"/>
    <property type="match status" value="1"/>
</dbReference>
<accession>A0A1Y3YRD1</accession>
<evidence type="ECO:0000256" key="1">
    <source>
        <dbReference type="SAM" id="Phobius"/>
    </source>
</evidence>
<organism evidence="2 3">
    <name type="scientific">Bacteroides clarus</name>
    <dbReference type="NCBI Taxonomy" id="626929"/>
    <lineage>
        <taxon>Bacteria</taxon>
        <taxon>Pseudomonadati</taxon>
        <taxon>Bacteroidota</taxon>
        <taxon>Bacteroidia</taxon>
        <taxon>Bacteroidales</taxon>
        <taxon>Bacteroidaceae</taxon>
        <taxon>Bacteroides</taxon>
    </lineage>
</organism>
<reference evidence="3" key="1">
    <citation type="submission" date="2017-04" db="EMBL/GenBank/DDBJ databases">
        <title>Function of individual gut microbiota members based on whole genome sequencing of pure cultures obtained from chicken caecum.</title>
        <authorList>
            <person name="Medvecky M."/>
            <person name="Cejkova D."/>
            <person name="Polansky O."/>
            <person name="Karasova D."/>
            <person name="Kubasova T."/>
            <person name="Cizek A."/>
            <person name="Rychlik I."/>
        </authorList>
    </citation>
    <scope>NUCLEOTIDE SEQUENCE [LARGE SCALE GENOMIC DNA]</scope>
    <source>
        <strain evidence="3">An43</strain>
    </source>
</reference>
<feature type="transmembrane region" description="Helical" evidence="1">
    <location>
        <begin position="114"/>
        <end position="137"/>
    </location>
</feature>
<keyword evidence="1" id="KW-1133">Transmembrane helix</keyword>
<feature type="transmembrane region" description="Helical" evidence="1">
    <location>
        <begin position="67"/>
        <end position="84"/>
    </location>
</feature>
<comment type="caution">
    <text evidence="2">The sequence shown here is derived from an EMBL/GenBank/DDBJ whole genome shotgun (WGS) entry which is preliminary data.</text>
</comment>
<dbReference type="EMBL" id="NFII01000012">
    <property type="protein sequence ID" value="OUO00287.1"/>
    <property type="molecule type" value="Genomic_DNA"/>
</dbReference>
<keyword evidence="1" id="KW-0472">Membrane</keyword>
<feature type="transmembrane region" description="Helical" evidence="1">
    <location>
        <begin position="440"/>
        <end position="458"/>
    </location>
</feature>
<evidence type="ECO:0000313" key="2">
    <source>
        <dbReference type="EMBL" id="OUO00287.1"/>
    </source>
</evidence>
<feature type="transmembrane region" description="Helical" evidence="1">
    <location>
        <begin position="464"/>
        <end position="484"/>
    </location>
</feature>
<feature type="transmembrane region" description="Helical" evidence="1">
    <location>
        <begin position="12"/>
        <end position="31"/>
    </location>
</feature>
<name>A0A1Y3YRD1_9BACE</name>
<dbReference type="AlphaFoldDB" id="A0A1Y3YRD1"/>
<evidence type="ECO:0000313" key="3">
    <source>
        <dbReference type="Proteomes" id="UP000195386"/>
    </source>
</evidence>
<dbReference type="NCBIfam" id="TIGR04370">
    <property type="entry name" value="glyco_rpt_poly"/>
    <property type="match status" value="1"/>
</dbReference>
<feature type="transmembrane region" description="Helical" evidence="1">
    <location>
        <begin position="37"/>
        <end position="60"/>
    </location>
</feature>
<dbReference type="RefSeq" id="WP_087426490.1">
    <property type="nucleotide sequence ID" value="NZ_NFII01000012.1"/>
</dbReference>
<gene>
    <name evidence="2" type="ORF">B5F97_12390</name>
</gene>
<dbReference type="GO" id="GO:0016853">
    <property type="term" value="F:isomerase activity"/>
    <property type="evidence" value="ECO:0007669"/>
    <property type="project" value="UniProtKB-KW"/>
</dbReference>
<dbReference type="Proteomes" id="UP000195386">
    <property type="component" value="Unassembled WGS sequence"/>
</dbReference>
<feature type="transmembrane region" description="Helical" evidence="1">
    <location>
        <begin position="273"/>
        <end position="290"/>
    </location>
</feature>
<keyword evidence="1" id="KW-0812">Transmembrane</keyword>
<feature type="transmembrane region" description="Helical" evidence="1">
    <location>
        <begin position="158"/>
        <end position="182"/>
    </location>
</feature>
<proteinExistence type="predicted"/>
<dbReference type="InterPro" id="IPR029468">
    <property type="entry name" value="O-ag_pol_Wzy"/>
</dbReference>
<feature type="transmembrane region" description="Helical" evidence="1">
    <location>
        <begin position="410"/>
        <end position="433"/>
    </location>
</feature>
<feature type="transmembrane region" description="Helical" evidence="1">
    <location>
        <begin position="227"/>
        <end position="244"/>
    </location>
</feature>
<protein>
    <submittedName>
        <fullName evidence="2">Sugar isomerase</fullName>
    </submittedName>
</protein>
<sequence length="496" mass="56907">MSSGNSKRYRIKISLLFYLILIFVQFVIWIQCPDEDIISFLKYYACAIYIVGIIIPLLLGINIVHPYILYLLAFGVFMMSRVFLDTFGVENAFFDVSTWANDWSFFSQPIQFEMLNALIFFLLFASLGALSVFYLSSGLYENRGIKEATPIMLAVRRLGFALFIAFAIPYLIYLYQAVRYVMENGYLAVYLNESATSVTNPFLRISDDFCIAGLFLYLSTFPSGKKYKFAIIFYIFTLLIMLGTGGRTATFTQIFAFIVYLGLRGLRIDKRRIIYFSLTVCGLIYTAQIVNDFRDKGFEGLVSDSESDIPIAQLVQTFFWQQGTSIQTIGRTIEHADDVTNGWLYFYGPITDNLRKNPVAESLNFGIPQGQVAETVKKSYSWSDKLSYMVAPKYYLSGHGMGSSAIAESYIFGGMFGVMFVGYMLVFCVIFFVEKYKKTYTGVFLLFFMLPAFFISPRSAPMNIVPVLFRPLFMLFFIQLLFYLKQRYILFSMNKL</sequence>
<keyword evidence="2" id="KW-0413">Isomerase</keyword>